<keyword evidence="6 7" id="KW-0648">Protein biosynthesis</keyword>
<dbReference type="GO" id="GO:0050567">
    <property type="term" value="F:glutaminyl-tRNA synthase (glutamine-hydrolyzing) activity"/>
    <property type="evidence" value="ECO:0007669"/>
    <property type="project" value="UniProtKB-UniRule"/>
</dbReference>
<gene>
    <name evidence="7" type="primary">gatA</name>
    <name evidence="9" type="ORF">CRP01_37765</name>
</gene>
<dbReference type="RefSeq" id="WP_099155283.1">
    <property type="nucleotide sequence ID" value="NZ_PDUD01000057.1"/>
</dbReference>
<dbReference type="GO" id="GO:0016740">
    <property type="term" value="F:transferase activity"/>
    <property type="evidence" value="ECO:0007669"/>
    <property type="project" value="UniProtKB-KW"/>
</dbReference>
<evidence type="ECO:0000313" key="9">
    <source>
        <dbReference type="EMBL" id="PHN01310.1"/>
    </source>
</evidence>
<dbReference type="SUPFAM" id="SSF75304">
    <property type="entry name" value="Amidase signature (AS) enzymes"/>
    <property type="match status" value="1"/>
</dbReference>
<dbReference type="Pfam" id="PF01425">
    <property type="entry name" value="Amidase"/>
    <property type="match status" value="1"/>
</dbReference>
<evidence type="ECO:0000256" key="2">
    <source>
        <dbReference type="ARBA" id="ARBA00014428"/>
    </source>
</evidence>
<evidence type="ECO:0000256" key="6">
    <source>
        <dbReference type="ARBA" id="ARBA00022917"/>
    </source>
</evidence>
<dbReference type="HAMAP" id="MF_00120">
    <property type="entry name" value="GatA"/>
    <property type="match status" value="1"/>
</dbReference>
<keyword evidence="9" id="KW-0808">Transferase</keyword>
<evidence type="ECO:0000256" key="5">
    <source>
        <dbReference type="ARBA" id="ARBA00022840"/>
    </source>
</evidence>
<dbReference type="InterPro" id="IPR000120">
    <property type="entry name" value="Amidase"/>
</dbReference>
<dbReference type="InterPro" id="IPR023631">
    <property type="entry name" value="Amidase_dom"/>
</dbReference>
<proteinExistence type="inferred from homology"/>
<keyword evidence="5 7" id="KW-0067">ATP-binding</keyword>
<dbReference type="EC" id="6.3.5.7" evidence="7"/>
<evidence type="ECO:0000256" key="7">
    <source>
        <dbReference type="HAMAP-Rule" id="MF_00120"/>
    </source>
</evidence>
<accession>A0A2D0MYQ3</accession>
<dbReference type="InterPro" id="IPR036928">
    <property type="entry name" value="AS_sf"/>
</dbReference>
<dbReference type="Proteomes" id="UP000223913">
    <property type="component" value="Unassembled WGS sequence"/>
</dbReference>
<keyword evidence="3 7" id="KW-0436">Ligase</keyword>
<comment type="caution">
    <text evidence="9">The sequence shown here is derived from an EMBL/GenBank/DDBJ whole genome shotgun (WGS) entry which is preliminary data.</text>
</comment>
<comment type="catalytic activity">
    <reaction evidence="7">
        <text>L-glutamyl-tRNA(Gln) + L-glutamine + ATP + H2O = L-glutaminyl-tRNA(Gln) + L-glutamate + ADP + phosphate + H(+)</text>
        <dbReference type="Rhea" id="RHEA:17521"/>
        <dbReference type="Rhea" id="RHEA-COMP:9681"/>
        <dbReference type="Rhea" id="RHEA-COMP:9684"/>
        <dbReference type="ChEBI" id="CHEBI:15377"/>
        <dbReference type="ChEBI" id="CHEBI:15378"/>
        <dbReference type="ChEBI" id="CHEBI:29985"/>
        <dbReference type="ChEBI" id="CHEBI:30616"/>
        <dbReference type="ChEBI" id="CHEBI:43474"/>
        <dbReference type="ChEBI" id="CHEBI:58359"/>
        <dbReference type="ChEBI" id="CHEBI:78520"/>
        <dbReference type="ChEBI" id="CHEBI:78521"/>
        <dbReference type="ChEBI" id="CHEBI:456216"/>
        <dbReference type="EC" id="6.3.5.7"/>
    </reaction>
</comment>
<dbReference type="GO" id="GO:0030956">
    <property type="term" value="C:glutamyl-tRNA(Gln) amidotransferase complex"/>
    <property type="evidence" value="ECO:0007669"/>
    <property type="project" value="InterPro"/>
</dbReference>
<comment type="function">
    <text evidence="7">Allows the formation of correctly charged Gln-tRNA(Gln) through the transamidation of misacylated Glu-tRNA(Gln) in organisms which lack glutaminyl-tRNA synthetase. The reaction takes place in the presence of glutamine and ATP through an activated gamma-phospho-Glu-tRNA(Gln).</text>
</comment>
<dbReference type="NCBIfam" id="TIGR00132">
    <property type="entry name" value="gatA"/>
    <property type="match status" value="1"/>
</dbReference>
<comment type="subunit">
    <text evidence="1 7">Heterotrimer of A, B and C subunits.</text>
</comment>
<dbReference type="PANTHER" id="PTHR11895:SF7">
    <property type="entry name" value="GLUTAMYL-TRNA(GLN) AMIDOTRANSFERASE SUBUNIT A, MITOCHONDRIAL"/>
    <property type="match status" value="1"/>
</dbReference>
<reference evidence="9 10" key="1">
    <citation type="submission" date="2017-10" db="EMBL/GenBank/DDBJ databases">
        <title>The draft genome sequence of Lewinella nigricans NBRC 102662.</title>
        <authorList>
            <person name="Wang K."/>
        </authorList>
    </citation>
    <scope>NUCLEOTIDE SEQUENCE [LARGE SCALE GENOMIC DNA]</scope>
    <source>
        <strain evidence="9 10">NBRC 102662</strain>
    </source>
</reference>
<evidence type="ECO:0000256" key="3">
    <source>
        <dbReference type="ARBA" id="ARBA00022598"/>
    </source>
</evidence>
<feature type="active site" description="Charge relay system" evidence="7">
    <location>
        <position position="153"/>
    </location>
</feature>
<feature type="active site" description="Acyl-ester intermediate" evidence="7">
    <location>
        <position position="177"/>
    </location>
</feature>
<organism evidence="9 10">
    <name type="scientific">Flavilitoribacter nigricans (strain ATCC 23147 / DSM 23189 / NBRC 102662 / NCIMB 1420 / SS-2)</name>
    <name type="common">Lewinella nigricans</name>
    <dbReference type="NCBI Taxonomy" id="1122177"/>
    <lineage>
        <taxon>Bacteria</taxon>
        <taxon>Pseudomonadati</taxon>
        <taxon>Bacteroidota</taxon>
        <taxon>Saprospiria</taxon>
        <taxon>Saprospirales</taxon>
        <taxon>Lewinellaceae</taxon>
        <taxon>Flavilitoribacter</taxon>
    </lineage>
</organism>
<dbReference type="PANTHER" id="PTHR11895">
    <property type="entry name" value="TRANSAMIDASE"/>
    <property type="match status" value="1"/>
</dbReference>
<dbReference type="EMBL" id="PDUD01000057">
    <property type="protein sequence ID" value="PHN01310.1"/>
    <property type="molecule type" value="Genomic_DNA"/>
</dbReference>
<evidence type="ECO:0000313" key="10">
    <source>
        <dbReference type="Proteomes" id="UP000223913"/>
    </source>
</evidence>
<keyword evidence="10" id="KW-1185">Reference proteome</keyword>
<evidence type="ECO:0000259" key="8">
    <source>
        <dbReference type="Pfam" id="PF01425"/>
    </source>
</evidence>
<dbReference type="InterPro" id="IPR004412">
    <property type="entry name" value="GatA"/>
</dbReference>
<name>A0A2D0MYQ3_FLAN2</name>
<evidence type="ECO:0000256" key="4">
    <source>
        <dbReference type="ARBA" id="ARBA00022741"/>
    </source>
</evidence>
<dbReference type="GO" id="GO:0005524">
    <property type="term" value="F:ATP binding"/>
    <property type="evidence" value="ECO:0007669"/>
    <property type="project" value="UniProtKB-KW"/>
</dbReference>
<dbReference type="Gene3D" id="3.90.1300.10">
    <property type="entry name" value="Amidase signature (AS) domain"/>
    <property type="match status" value="1"/>
</dbReference>
<feature type="domain" description="Amidase" evidence="8">
    <location>
        <begin position="24"/>
        <end position="466"/>
    </location>
</feature>
<dbReference type="GO" id="GO:0006412">
    <property type="term" value="P:translation"/>
    <property type="evidence" value="ECO:0007669"/>
    <property type="project" value="UniProtKB-UniRule"/>
</dbReference>
<comment type="similarity">
    <text evidence="7">Belongs to the amidase family. GatA subfamily.</text>
</comment>
<sequence length="481" mass="52523">MPKYSSLQQVQQALHSGAESCEGLVSYYLQQIEQHADLNIYVEVYAEEAKEQARKLDQRFRENPQAPGRLHGMVLSLKDVLCYEGHGVTAGSRILEGFESQFSATAVARLLEEDAIVIGRVNCDEFAMGSTTETSVYGPSRNADNPDYVPGGSSGGSAVAVQADTCLASLGTDTGGSVRQPAAFCGIIGVKPTYGRISRYGLLAYGSSFDQVGVLVNSVEDAALLLEIMAGPDEFDSTSSQTPVPPYSEQLDFAGKARIAYFPTALEHPSLDPEVRAASQQLIEQLRNEGHTIEAVDFDYLDYIIPAYYVLTTAEASSNLSRYDGIRYGYRSGDAHSLMDTYKKSRTEGFGTEVKRRIMLGTFVLSAGYYDAYYTKAQQVRRLIQEKTLSILEEYDFILIPAAPGTAWKLGDTVDDPVAMYLADIFTVQANMVGIPAVAFPLATHSNGLPIGLQLMAGKFEEARLLAFLHDVVESVTYSRQ</sequence>
<dbReference type="OrthoDB" id="9811471at2"/>
<protein>
    <recommendedName>
        <fullName evidence="2 7">Glutamyl-tRNA(Gln) amidotransferase subunit A</fullName>
        <shortName evidence="7">Glu-ADT subunit A</shortName>
        <ecNumber evidence="7">6.3.5.7</ecNumber>
    </recommendedName>
</protein>
<feature type="active site" description="Charge relay system" evidence="7">
    <location>
        <position position="78"/>
    </location>
</feature>
<keyword evidence="4 7" id="KW-0547">Nucleotide-binding</keyword>
<evidence type="ECO:0000256" key="1">
    <source>
        <dbReference type="ARBA" id="ARBA00011123"/>
    </source>
</evidence>
<dbReference type="AlphaFoldDB" id="A0A2D0MYQ3"/>